<keyword evidence="1" id="KW-0547">Nucleotide-binding</keyword>
<feature type="repeat" description="TPR" evidence="3">
    <location>
        <begin position="685"/>
        <end position="718"/>
    </location>
</feature>
<dbReference type="CDD" id="cd07302">
    <property type="entry name" value="CHD"/>
    <property type="match status" value="1"/>
</dbReference>
<dbReference type="PANTHER" id="PTHR16305">
    <property type="entry name" value="TESTICULAR SOLUBLE ADENYLYL CYCLASE"/>
    <property type="match status" value="1"/>
</dbReference>
<dbReference type="GO" id="GO:0004016">
    <property type="term" value="F:adenylate cyclase activity"/>
    <property type="evidence" value="ECO:0007669"/>
    <property type="project" value="TreeGrafter"/>
</dbReference>
<keyword evidence="3" id="KW-0802">TPR repeat</keyword>
<dbReference type="AlphaFoldDB" id="A0A368Y937"/>
<dbReference type="InterPro" id="IPR029787">
    <property type="entry name" value="Nucleotide_cyclase"/>
</dbReference>
<dbReference type="Gene3D" id="3.40.50.300">
    <property type="entry name" value="P-loop containing nucleotide triphosphate hydrolases"/>
    <property type="match status" value="1"/>
</dbReference>
<dbReference type="SMART" id="SM00044">
    <property type="entry name" value="CYCc"/>
    <property type="match status" value="1"/>
</dbReference>
<dbReference type="InterPro" id="IPR041664">
    <property type="entry name" value="AAA_16"/>
</dbReference>
<dbReference type="Gene3D" id="1.25.40.10">
    <property type="entry name" value="Tetratricopeptide repeat domain"/>
    <property type="match status" value="2"/>
</dbReference>
<accession>A0A368Y937</accession>
<dbReference type="Pfam" id="PF13191">
    <property type="entry name" value="AAA_16"/>
    <property type="match status" value="1"/>
</dbReference>
<evidence type="ECO:0000313" key="5">
    <source>
        <dbReference type="EMBL" id="RCW75856.1"/>
    </source>
</evidence>
<dbReference type="RefSeq" id="WP_114465489.1">
    <property type="nucleotide sequence ID" value="NZ_QPJK01000001.1"/>
</dbReference>
<dbReference type="SMART" id="SM00028">
    <property type="entry name" value="TPR"/>
    <property type="match status" value="3"/>
</dbReference>
<dbReference type="Gene3D" id="3.30.70.1230">
    <property type="entry name" value="Nucleotide cyclase"/>
    <property type="match status" value="1"/>
</dbReference>
<keyword evidence="2" id="KW-0067">ATP-binding</keyword>
<dbReference type="GO" id="GO:0005524">
    <property type="term" value="F:ATP binding"/>
    <property type="evidence" value="ECO:0007669"/>
    <property type="project" value="UniProtKB-KW"/>
</dbReference>
<sequence length="976" mass="104404">MIETLPPAPALPTDLAVVQRRHYVTLLFSDLSRSTELAGAMEAEQYATLLSMLRIAYQETVPRWGGTIVRVQGDGLLAMFGHPVPHEEAGRRAVEAALALHRAVGRLAPQLPAGFMLQLHTGIHAGLVLIGDGDIERGRFELMGTVPNIAARLSDAAGPHEIVVSDETLGPARRFFGAGAPSMLMVKGRDAPILVYRIGSQAETLAGVQARSRKQAPLVGRQAEFERLAHALDAAFAGAPAGVEVAGPPGIGKTRLVEEFLHHAHQRDCRVLRGSCDSGLGAAPLQPFRQMMQSLGTAELPARPHAFAAAFQRLAAEQPLVLFIDDWQWADDASHQVLAGIQREAGLRLLVVLTRRVVGSAAAPAAPGFDTVTLAPLVQATAAEAVAAYLPGADPFVVAQICARAGGNPLFIEELCHSAAHGDSGRLAPPPSPAGWINQLIESRVQGLAAPLVDMLRTAAVIGNTVPAWLLARITGHGPDGPLLRELAEQDFLFPGEHAGTLRFKHGVTRDVVYASVGLLQRQWLHLRIAVALMQQAQAGAQEDAEALALHFGAGGDPALEAHYAELAGDRALAVSALDRARAHFHAALSALERGELTGERALRWVDIVERLAMVCMFEPERGQIALAERAVELAQRHGDLGRVARARHWLGCVHYALGDPRQAIRHGEQALREAEAASDAPLATQVVASLGEAHTAAGRYERAAQLLDRAIEVKRSHRSGRRTNVGLAYSLVCRGVVLGDQGRFGAAAACFDQAQECIVGITHQIGTSIEGWRAAVLLWQGRWEAAHQAAATSARIAEATRSLWQLSVARAIGGYADWMLRRDPAAIEGLVAVTDWVLPRDSGLFRSLNHGWLAESLLALGRPDEARRHAFLALQRGRREDRIGLAMAARAMARAAHASGQHAAAQRQLAFAHRVAQARGAAHERAVTQLAEAELAAASGDGTRAGALLAEAEAAFDTMDMAWHLEQAQRLRAQL</sequence>
<dbReference type="InterPro" id="IPR019734">
    <property type="entry name" value="TPR_rpt"/>
</dbReference>
<dbReference type="Proteomes" id="UP000252884">
    <property type="component" value="Unassembled WGS sequence"/>
</dbReference>
<dbReference type="GO" id="GO:0005737">
    <property type="term" value="C:cytoplasm"/>
    <property type="evidence" value="ECO:0007669"/>
    <property type="project" value="TreeGrafter"/>
</dbReference>
<dbReference type="EMBL" id="QPJK01000001">
    <property type="protein sequence ID" value="RCW75856.1"/>
    <property type="molecule type" value="Genomic_DNA"/>
</dbReference>
<dbReference type="SUPFAM" id="SSF52540">
    <property type="entry name" value="P-loop containing nucleoside triphosphate hydrolases"/>
    <property type="match status" value="1"/>
</dbReference>
<evidence type="ECO:0000256" key="1">
    <source>
        <dbReference type="ARBA" id="ARBA00022741"/>
    </source>
</evidence>
<dbReference type="GO" id="GO:0009190">
    <property type="term" value="P:cyclic nucleotide biosynthetic process"/>
    <property type="evidence" value="ECO:0007669"/>
    <property type="project" value="InterPro"/>
</dbReference>
<evidence type="ECO:0000313" key="6">
    <source>
        <dbReference type="Proteomes" id="UP000252884"/>
    </source>
</evidence>
<evidence type="ECO:0000259" key="4">
    <source>
        <dbReference type="PROSITE" id="PS50125"/>
    </source>
</evidence>
<comment type="caution">
    <text evidence="5">The sequence shown here is derived from an EMBL/GenBank/DDBJ whole genome shotgun (WGS) entry which is preliminary data.</text>
</comment>
<gene>
    <name evidence="5" type="ORF">DES41_101459</name>
</gene>
<name>A0A368Y937_9BURK</name>
<reference evidence="5 6" key="1">
    <citation type="submission" date="2018-07" db="EMBL/GenBank/DDBJ databases">
        <title>Genomic Encyclopedia of Type Strains, Phase IV (KMG-IV): sequencing the most valuable type-strain genomes for metagenomic binning, comparative biology and taxonomic classification.</title>
        <authorList>
            <person name="Goeker M."/>
        </authorList>
    </citation>
    <scope>NUCLEOTIDE SEQUENCE [LARGE SCALE GENOMIC DNA]</scope>
    <source>
        <strain evidence="5 6">DSM 21634</strain>
    </source>
</reference>
<dbReference type="PROSITE" id="PS50005">
    <property type="entry name" value="TPR"/>
    <property type="match status" value="1"/>
</dbReference>
<keyword evidence="6" id="KW-1185">Reference proteome</keyword>
<dbReference type="Pfam" id="PF00211">
    <property type="entry name" value="Guanylate_cyc"/>
    <property type="match status" value="1"/>
</dbReference>
<organism evidence="5 6">
    <name type="scientific">Pseudorhodoferax soli</name>
    <dbReference type="NCBI Taxonomy" id="545864"/>
    <lineage>
        <taxon>Bacteria</taxon>
        <taxon>Pseudomonadati</taxon>
        <taxon>Pseudomonadota</taxon>
        <taxon>Betaproteobacteria</taxon>
        <taxon>Burkholderiales</taxon>
        <taxon>Comamonadaceae</taxon>
    </lineage>
</organism>
<dbReference type="OrthoDB" id="9758570at2"/>
<dbReference type="InterPro" id="IPR001054">
    <property type="entry name" value="A/G_cyclase"/>
</dbReference>
<dbReference type="SUPFAM" id="SSF55073">
    <property type="entry name" value="Nucleotide cyclase"/>
    <property type="match status" value="1"/>
</dbReference>
<evidence type="ECO:0000256" key="3">
    <source>
        <dbReference type="PROSITE-ProRule" id="PRU00339"/>
    </source>
</evidence>
<dbReference type="GO" id="GO:0035556">
    <property type="term" value="P:intracellular signal transduction"/>
    <property type="evidence" value="ECO:0007669"/>
    <property type="project" value="InterPro"/>
</dbReference>
<dbReference type="InterPro" id="IPR027417">
    <property type="entry name" value="P-loop_NTPase"/>
</dbReference>
<evidence type="ECO:0000256" key="2">
    <source>
        <dbReference type="ARBA" id="ARBA00022840"/>
    </source>
</evidence>
<dbReference type="InterPro" id="IPR011990">
    <property type="entry name" value="TPR-like_helical_dom_sf"/>
</dbReference>
<dbReference type="SUPFAM" id="SSF48452">
    <property type="entry name" value="TPR-like"/>
    <property type="match status" value="1"/>
</dbReference>
<feature type="domain" description="Guanylate cyclase" evidence="4">
    <location>
        <begin position="25"/>
        <end position="154"/>
    </location>
</feature>
<dbReference type="PROSITE" id="PS50125">
    <property type="entry name" value="GUANYLATE_CYCLASE_2"/>
    <property type="match status" value="1"/>
</dbReference>
<dbReference type="PANTHER" id="PTHR16305:SF28">
    <property type="entry name" value="GUANYLATE CYCLASE DOMAIN-CONTAINING PROTEIN"/>
    <property type="match status" value="1"/>
</dbReference>
<proteinExistence type="predicted"/>
<protein>
    <submittedName>
        <fullName evidence="5">Tetratricopeptide repeat protein</fullName>
    </submittedName>
</protein>